<proteinExistence type="inferred from homology"/>
<sequence length="1462" mass="161072">MQASENTIQYPTKPWNWDAPISFNLNLNPNPKLSVTKNESNGSTIVTNGINGHNHNNDRNHLPSHNHTPHPNNIHGHNTPLKKDDDQEDPPTLTQLESELPFTDHEQIPLGEILSRVVQDVYAELATLADTLPSSSDAARKRMLADFVVKHKKQVVKLYAVIKWAKDARDIQLCMNIVTFLLGTNMQLQEVTNALELAKTSLAPAKLRNHDLLTSLDVLTTGTYQRLPTGIKRFFIPKPQLTTDEIFQTLTDYDHLIRYRLKTSEIIPVEMNKYHVSQAQAHFHVPNLFRVSLSLRGSELQDAWFLTNIEFDFKVGGDDTGVVEFPRIPTGVVKQHIVVEADARLALYSYGEEMQNFPGDDGQSAGKEKENDGKETKKEQAPTTTVPPSSVPKLPLHVVDAPLVRLHNLLQMLSLSYQLEILHYQAQRMRSLGWGDFLKVSLAKNRQSLTVSYWIRPAPPPRPANAPQLRTKTPLLGGTIVISISDLGVSQPAEDKGKNKKSTSGGPISRSISQNLSTSSSITGTASSSSLTSNLKNTGSVVTHGVVVQHPPGRSHVDKVLHELSLIGKLRRRTTAATASGLQQTDPIGETAAVGESNLAGAGATPHAMKDSVSTPRPGKEKESISTPRVSPPRPTAASGSGLTQTQSFATTLTQTHTQSFPQVSDDIERLHLSVKWTPESNALGFMTNPTEWVRKIDVDAADLDFQSLLMKILRKQSEAILKVFRRQLVEGPHRNVFGENEVVMGFEPDSTPTLSIHLCASEQVVVTIDPRTGKFALRDTGDLTSAGRGPRFASVSEKINENPVLVLNAIVTLRYNTIMENAEQKAIALGLRTFRHRSLSREGIAVSTFHSFGKINTLSLEMAKFGPSARACLFIQLHHFRTNYLVLVVAEEEFNYALVSVKGVDGGNLWVMDDIGWLDVKRVRGSVRVGVGQNDEENGSSVIVGMKRKAAEELVRGGSGKEKKFNLEFDVIKELYAYCCARVAHTRIEQQLKSRGIPYTHVSSLFFSAPSPSQSGAGIGMSLGMHPSLAMNNTLFDLNGIPLDPSYDIHSSLAASVPILCVQSKDILSGVPAAEAAMPNIRIVPINWWSSERKCQVVTCVKLKYVQPPVGVDKASAAATVIRPSKSVIYDTREAIVSFLSDNIDTCVDEFLDGWARVSTIVVIAREVSQMAKKMQWNDVRLLSFDLQTVEFTYTTGYALSISCTHQQQATEGLYRLQFSRVNSSDGPTSRGRRAPGVTLHDEASPFLRPLLRTGRLAQSLKEIVEMLRDTLPMTLELEKLIQCRKKRDDDDSDDMDLDEKEMDDGGGGGSSEHEQFRGVKVDVYPKAFAWYRVLFGDLRHALDFRLLSRKRVGILDASQSLFDPPPTSSLTISSPSTNDKDTGPQFIGVLEPIPDFKNILTEVAESARGEGWSKHLGSSGIALIDIGIICDANVAGKVGLAVFKRIIERLGKKSIKVEEQ</sequence>
<comment type="caution">
    <text evidence="12">The sequence shown here is derived from an EMBL/GenBank/DDBJ whole genome shotgun (WGS) entry which is preliminary data.</text>
</comment>
<feature type="region of interest" description="Disordered" evidence="10">
    <location>
        <begin position="33"/>
        <end position="101"/>
    </location>
</feature>
<evidence type="ECO:0000256" key="7">
    <source>
        <dbReference type="ARBA" id="ARBA00023242"/>
    </source>
</evidence>
<evidence type="ECO:0000256" key="4">
    <source>
        <dbReference type="ARBA" id="ARBA00023015"/>
    </source>
</evidence>
<accession>A0AAV4ZX92</accession>
<reference evidence="12" key="1">
    <citation type="submission" date="2021-10" db="EMBL/GenBank/DDBJ databases">
        <title>De novo Genome Assembly of Clathrus columnatus (Basidiomycota, Fungi) Using Illumina and Nanopore Sequence Data.</title>
        <authorList>
            <person name="Ogiso-Tanaka E."/>
            <person name="Itagaki H."/>
            <person name="Hosoya T."/>
            <person name="Hosaka K."/>
        </authorList>
    </citation>
    <scope>NUCLEOTIDE SEQUENCE</scope>
    <source>
        <strain evidence="12">MO-923</strain>
    </source>
</reference>
<name>A0AAV4ZX92_9AGAM</name>
<evidence type="ECO:0000256" key="5">
    <source>
        <dbReference type="ARBA" id="ARBA00023159"/>
    </source>
</evidence>
<feature type="compositionally biased region" description="Polar residues" evidence="10">
    <location>
        <begin position="33"/>
        <end position="54"/>
    </location>
</feature>
<keyword evidence="6 9" id="KW-0804">Transcription</keyword>
<feature type="compositionally biased region" description="Acidic residues" evidence="10">
    <location>
        <begin position="1292"/>
        <end position="1306"/>
    </location>
</feature>
<evidence type="ECO:0000256" key="3">
    <source>
        <dbReference type="ARBA" id="ARBA00019619"/>
    </source>
</evidence>
<evidence type="ECO:0000256" key="10">
    <source>
        <dbReference type="SAM" id="MobiDB-lite"/>
    </source>
</evidence>
<feature type="region of interest" description="Disordered" evidence="10">
    <location>
        <begin position="356"/>
        <end position="389"/>
    </location>
</feature>
<dbReference type="PANTHER" id="PTHR12809">
    <property type="entry name" value="MEDIATOR COMPLEX SUBUNIT"/>
    <property type="match status" value="1"/>
</dbReference>
<feature type="compositionally biased region" description="Low complexity" evidence="10">
    <location>
        <begin position="508"/>
        <end position="533"/>
    </location>
</feature>
<evidence type="ECO:0000256" key="8">
    <source>
        <dbReference type="ARBA" id="ARBA00032007"/>
    </source>
</evidence>
<organism evidence="12 13">
    <name type="scientific">Clathrus columnatus</name>
    <dbReference type="NCBI Taxonomy" id="1419009"/>
    <lineage>
        <taxon>Eukaryota</taxon>
        <taxon>Fungi</taxon>
        <taxon>Dikarya</taxon>
        <taxon>Basidiomycota</taxon>
        <taxon>Agaricomycotina</taxon>
        <taxon>Agaricomycetes</taxon>
        <taxon>Phallomycetidae</taxon>
        <taxon>Phallales</taxon>
        <taxon>Clathraceae</taxon>
        <taxon>Clathrus</taxon>
    </lineage>
</organism>
<comment type="function">
    <text evidence="9">Component of the Mediator complex, a coactivator involved in the regulated transcription of nearly all RNA polymerase II-dependent genes. Mediator functions as a bridge to convey information from gene-specific regulatory proteins to the basal RNA polymerase II transcription machinery. Mediator is recruited to promoters by direct interactions with regulatory proteins and serves as a scaffold for the assembly of a functional preinitiation complex with RNA polymerase II and the general transcription factors.</text>
</comment>
<evidence type="ECO:0000256" key="9">
    <source>
        <dbReference type="RuleBase" id="RU365082"/>
    </source>
</evidence>
<evidence type="ECO:0000256" key="2">
    <source>
        <dbReference type="ARBA" id="ARBA00007813"/>
    </source>
</evidence>
<dbReference type="Proteomes" id="UP001050691">
    <property type="component" value="Unassembled WGS sequence"/>
</dbReference>
<dbReference type="Pfam" id="PF08638">
    <property type="entry name" value="Med14"/>
    <property type="match status" value="1"/>
</dbReference>
<keyword evidence="4 9" id="KW-0805">Transcription regulation</keyword>
<dbReference type="GO" id="GO:0006357">
    <property type="term" value="P:regulation of transcription by RNA polymerase II"/>
    <property type="evidence" value="ECO:0007669"/>
    <property type="project" value="InterPro"/>
</dbReference>
<dbReference type="EMBL" id="BPWL01000001">
    <property type="protein sequence ID" value="GJJ06661.1"/>
    <property type="molecule type" value="Genomic_DNA"/>
</dbReference>
<evidence type="ECO:0000313" key="12">
    <source>
        <dbReference type="EMBL" id="GJJ06661.1"/>
    </source>
</evidence>
<evidence type="ECO:0000256" key="1">
    <source>
        <dbReference type="ARBA" id="ARBA00004123"/>
    </source>
</evidence>
<keyword evidence="5 9" id="KW-0010">Activator</keyword>
<comment type="subcellular location">
    <subcellularLocation>
        <location evidence="1 9">Nucleus</location>
    </subcellularLocation>
</comment>
<comment type="similarity">
    <text evidence="2 9">Belongs to the Mediator complex subunit 14 family.</text>
</comment>
<feature type="compositionally biased region" description="Basic and acidic residues" evidence="10">
    <location>
        <begin position="366"/>
        <end position="380"/>
    </location>
</feature>
<dbReference type="GO" id="GO:0016592">
    <property type="term" value="C:mediator complex"/>
    <property type="evidence" value="ECO:0007669"/>
    <property type="project" value="UniProtKB-UniRule"/>
</dbReference>
<dbReference type="InterPro" id="IPR055122">
    <property type="entry name" value="Med14_N"/>
</dbReference>
<gene>
    <name evidence="12" type="ORF">Clacol_000856</name>
</gene>
<dbReference type="GO" id="GO:0070847">
    <property type="term" value="C:core mediator complex"/>
    <property type="evidence" value="ECO:0007669"/>
    <property type="project" value="TreeGrafter"/>
</dbReference>
<evidence type="ECO:0000259" key="11">
    <source>
        <dbReference type="Pfam" id="PF08638"/>
    </source>
</evidence>
<feature type="region of interest" description="Disordered" evidence="10">
    <location>
        <begin position="491"/>
        <end position="533"/>
    </location>
</feature>
<dbReference type="InterPro" id="IPR013947">
    <property type="entry name" value="Mediator_Med14"/>
</dbReference>
<feature type="region of interest" description="Disordered" evidence="10">
    <location>
        <begin position="1289"/>
        <end position="1316"/>
    </location>
</feature>
<feature type="region of interest" description="Disordered" evidence="10">
    <location>
        <begin position="601"/>
        <end position="644"/>
    </location>
</feature>
<keyword evidence="13" id="KW-1185">Reference proteome</keyword>
<feature type="domain" description="Mediator complex subunit MED14 N-terminal" evidence="11">
    <location>
        <begin position="107"/>
        <end position="296"/>
    </location>
</feature>
<dbReference type="PANTHER" id="PTHR12809:SF2">
    <property type="entry name" value="MEDIATOR OF RNA POLYMERASE II TRANSCRIPTION SUBUNIT 14"/>
    <property type="match status" value="1"/>
</dbReference>
<evidence type="ECO:0000313" key="13">
    <source>
        <dbReference type="Proteomes" id="UP001050691"/>
    </source>
</evidence>
<protein>
    <recommendedName>
        <fullName evidence="3 9">Mediator of RNA polymerase II transcription subunit 14</fullName>
    </recommendedName>
    <alternativeName>
        <fullName evidence="8 9">Mediator complex subunit 14</fullName>
    </alternativeName>
</protein>
<keyword evidence="7 9" id="KW-0539">Nucleus</keyword>
<comment type="subunit">
    <text evidence="9">Component of the Mediator complex.</text>
</comment>
<dbReference type="GO" id="GO:0003712">
    <property type="term" value="F:transcription coregulator activity"/>
    <property type="evidence" value="ECO:0007669"/>
    <property type="project" value="UniProtKB-UniRule"/>
</dbReference>
<evidence type="ECO:0000256" key="6">
    <source>
        <dbReference type="ARBA" id="ARBA00023163"/>
    </source>
</evidence>